<dbReference type="InterPro" id="IPR001471">
    <property type="entry name" value="AP2/ERF_dom"/>
</dbReference>
<keyword evidence="5" id="KW-0539">Nucleus</keyword>
<organism evidence="9 10">
    <name type="scientific">Trifolium subterraneum</name>
    <name type="common">Subterranean clover</name>
    <dbReference type="NCBI Taxonomy" id="3900"/>
    <lineage>
        <taxon>Eukaryota</taxon>
        <taxon>Viridiplantae</taxon>
        <taxon>Streptophyta</taxon>
        <taxon>Embryophyta</taxon>
        <taxon>Tracheophyta</taxon>
        <taxon>Spermatophyta</taxon>
        <taxon>Magnoliopsida</taxon>
        <taxon>eudicotyledons</taxon>
        <taxon>Gunneridae</taxon>
        <taxon>Pentapetalae</taxon>
        <taxon>rosids</taxon>
        <taxon>fabids</taxon>
        <taxon>Fabales</taxon>
        <taxon>Fabaceae</taxon>
        <taxon>Papilionoideae</taxon>
        <taxon>50 kb inversion clade</taxon>
        <taxon>NPAAA clade</taxon>
        <taxon>Hologalegina</taxon>
        <taxon>IRL clade</taxon>
        <taxon>Trifolieae</taxon>
        <taxon>Trifolium</taxon>
    </lineage>
</organism>
<name>A0A2Z6PST8_TRISU</name>
<evidence type="ECO:0000256" key="6">
    <source>
        <dbReference type="SAM" id="MobiDB-lite"/>
    </source>
</evidence>
<dbReference type="GO" id="GO:0003700">
    <property type="term" value="F:DNA-binding transcription factor activity"/>
    <property type="evidence" value="ECO:0007669"/>
    <property type="project" value="InterPro"/>
</dbReference>
<dbReference type="AlphaFoldDB" id="A0A2Z6PST8"/>
<keyword evidence="2" id="KW-0805">Transcription regulation</keyword>
<evidence type="ECO:0000313" key="9">
    <source>
        <dbReference type="EMBL" id="GAU50599.1"/>
    </source>
</evidence>
<dbReference type="InterPro" id="IPR036955">
    <property type="entry name" value="AP2/ERF_dom_sf"/>
</dbReference>
<evidence type="ECO:0000259" key="8">
    <source>
        <dbReference type="PROSITE" id="PS51032"/>
    </source>
</evidence>
<feature type="compositionally biased region" description="Polar residues" evidence="6">
    <location>
        <begin position="26"/>
        <end position="38"/>
    </location>
</feature>
<dbReference type="EMBL" id="DF974813">
    <property type="protein sequence ID" value="GAU50599.1"/>
    <property type="molecule type" value="Genomic_DNA"/>
</dbReference>
<keyword evidence="7" id="KW-0812">Transmembrane</keyword>
<evidence type="ECO:0000256" key="4">
    <source>
        <dbReference type="ARBA" id="ARBA00023163"/>
    </source>
</evidence>
<evidence type="ECO:0000256" key="7">
    <source>
        <dbReference type="SAM" id="Phobius"/>
    </source>
</evidence>
<keyword evidence="4" id="KW-0804">Transcription</keyword>
<feature type="transmembrane region" description="Helical" evidence="7">
    <location>
        <begin position="199"/>
        <end position="220"/>
    </location>
</feature>
<feature type="domain" description="AP2/ERF" evidence="8">
    <location>
        <begin position="46"/>
        <end position="73"/>
    </location>
</feature>
<evidence type="ECO:0000256" key="3">
    <source>
        <dbReference type="ARBA" id="ARBA00023125"/>
    </source>
</evidence>
<protein>
    <recommendedName>
        <fullName evidence="8">AP2/ERF domain-containing protein</fullName>
    </recommendedName>
</protein>
<dbReference type="Gene3D" id="3.30.730.10">
    <property type="entry name" value="AP2/ERF domain"/>
    <property type="match status" value="1"/>
</dbReference>
<keyword evidence="7" id="KW-1133">Transmembrane helix</keyword>
<feature type="region of interest" description="Disordered" evidence="6">
    <location>
        <begin position="23"/>
        <end position="52"/>
    </location>
</feature>
<evidence type="ECO:0000256" key="2">
    <source>
        <dbReference type="ARBA" id="ARBA00023015"/>
    </source>
</evidence>
<dbReference type="OrthoDB" id="1917565at2759"/>
<reference evidence="10" key="1">
    <citation type="journal article" date="2017" name="Front. Plant Sci.">
        <title>Climate Clever Clovers: New Paradigm to Reduce the Environmental Footprint of Ruminants by Breeding Low Methanogenic Forages Utilizing Haplotype Variation.</title>
        <authorList>
            <person name="Kaur P."/>
            <person name="Appels R."/>
            <person name="Bayer P.E."/>
            <person name="Keeble-Gagnere G."/>
            <person name="Wang J."/>
            <person name="Hirakawa H."/>
            <person name="Shirasawa K."/>
            <person name="Vercoe P."/>
            <person name="Stefanova K."/>
            <person name="Durmic Z."/>
            <person name="Nichols P."/>
            <person name="Revell C."/>
            <person name="Isobe S.N."/>
            <person name="Edwards D."/>
            <person name="Erskine W."/>
        </authorList>
    </citation>
    <scope>NUCLEOTIDE SEQUENCE [LARGE SCALE GENOMIC DNA]</scope>
    <source>
        <strain evidence="10">cv. Daliak</strain>
    </source>
</reference>
<sequence>MMRKRVVLEFALPDVCVNETKVDNGLNKNRSSAKTTTPMVKEQSRKYRGVRPRQSGRWDAEIRNPFEGRREWLVLLLVTFENKFVPLNGGTKSDTDTSNASTLPELGNSVSDVIESSTVSINEAIVESLETNNRLEAEFFEQNVLDLSPLNVVQQSDFVENSDISRYELDWLTFDGSRQGLDDLGCLEDLRYCDFDKNYGLLIFQTLILMMLSVLMRVLLMRLLVGLKIPQINHVHKICS</sequence>
<keyword evidence="3" id="KW-0238">DNA-binding</keyword>
<gene>
    <name evidence="9" type="ORF">TSUD_410090</name>
</gene>
<dbReference type="GO" id="GO:0003677">
    <property type="term" value="F:DNA binding"/>
    <property type="evidence" value="ECO:0007669"/>
    <property type="project" value="UniProtKB-KW"/>
</dbReference>
<evidence type="ECO:0000256" key="5">
    <source>
        <dbReference type="ARBA" id="ARBA00023242"/>
    </source>
</evidence>
<comment type="subcellular location">
    <subcellularLocation>
        <location evidence="1">Nucleus</location>
    </subcellularLocation>
</comment>
<dbReference type="PROSITE" id="PS51032">
    <property type="entry name" value="AP2_ERF"/>
    <property type="match status" value="1"/>
</dbReference>
<keyword evidence="10" id="KW-1185">Reference proteome</keyword>
<keyword evidence="7" id="KW-0472">Membrane</keyword>
<dbReference type="GO" id="GO:0005634">
    <property type="term" value="C:nucleus"/>
    <property type="evidence" value="ECO:0007669"/>
    <property type="project" value="UniProtKB-SubCell"/>
</dbReference>
<evidence type="ECO:0000256" key="1">
    <source>
        <dbReference type="ARBA" id="ARBA00004123"/>
    </source>
</evidence>
<proteinExistence type="predicted"/>
<dbReference type="Proteomes" id="UP000242715">
    <property type="component" value="Unassembled WGS sequence"/>
</dbReference>
<accession>A0A2Z6PST8</accession>
<evidence type="ECO:0000313" key="10">
    <source>
        <dbReference type="Proteomes" id="UP000242715"/>
    </source>
</evidence>